<evidence type="ECO:0000256" key="6">
    <source>
        <dbReference type="ARBA" id="ARBA00022989"/>
    </source>
</evidence>
<keyword evidence="11" id="KW-1185">Reference proteome</keyword>
<feature type="transmembrane region" description="Helical" evidence="8">
    <location>
        <begin position="241"/>
        <end position="262"/>
    </location>
</feature>
<accession>A0ABT2BSY7</accession>
<dbReference type="Pfam" id="PF00689">
    <property type="entry name" value="Cation_ATPase_C"/>
    <property type="match status" value="1"/>
</dbReference>
<feature type="transmembrane region" description="Helical" evidence="8">
    <location>
        <begin position="649"/>
        <end position="669"/>
    </location>
</feature>
<dbReference type="EMBL" id="JANUHC010000001">
    <property type="protein sequence ID" value="MCS0628233.1"/>
    <property type="molecule type" value="Genomic_DNA"/>
</dbReference>
<name>A0ABT2BSY7_9BURK</name>
<dbReference type="InterPro" id="IPR023299">
    <property type="entry name" value="ATPase_P-typ_cyto_dom_N"/>
</dbReference>
<dbReference type="PRINTS" id="PR00119">
    <property type="entry name" value="CATATPASE"/>
</dbReference>
<dbReference type="Proteomes" id="UP001165263">
    <property type="component" value="Unassembled WGS sequence"/>
</dbReference>
<dbReference type="SUPFAM" id="SSF81660">
    <property type="entry name" value="Metal cation-transporting ATPase, ATP-binding domain N"/>
    <property type="match status" value="1"/>
</dbReference>
<dbReference type="InterPro" id="IPR001757">
    <property type="entry name" value="P_typ_ATPase"/>
</dbReference>
<dbReference type="InterPro" id="IPR023298">
    <property type="entry name" value="ATPase_P-typ_TM_dom_sf"/>
</dbReference>
<dbReference type="PROSITE" id="PS00154">
    <property type="entry name" value="ATPASE_E1_E2"/>
    <property type="match status" value="1"/>
</dbReference>
<protein>
    <submittedName>
        <fullName evidence="10">Cation-translocating P-type ATPase</fullName>
    </submittedName>
</protein>
<evidence type="ECO:0000256" key="2">
    <source>
        <dbReference type="ARBA" id="ARBA00022692"/>
    </source>
</evidence>
<dbReference type="SFLD" id="SFLDF00027">
    <property type="entry name" value="p-type_atpase"/>
    <property type="match status" value="1"/>
</dbReference>
<organism evidence="10 11">
    <name type="scientific">Telluria mixta</name>
    <dbReference type="NCBI Taxonomy" id="34071"/>
    <lineage>
        <taxon>Bacteria</taxon>
        <taxon>Pseudomonadati</taxon>
        <taxon>Pseudomonadota</taxon>
        <taxon>Betaproteobacteria</taxon>
        <taxon>Burkholderiales</taxon>
        <taxon>Oxalobacteraceae</taxon>
        <taxon>Telluria group</taxon>
        <taxon>Telluria</taxon>
    </lineage>
</organism>
<dbReference type="SUPFAM" id="SSF81665">
    <property type="entry name" value="Calcium ATPase, transmembrane domain M"/>
    <property type="match status" value="1"/>
</dbReference>
<evidence type="ECO:0000256" key="4">
    <source>
        <dbReference type="ARBA" id="ARBA00022840"/>
    </source>
</evidence>
<dbReference type="InterPro" id="IPR044492">
    <property type="entry name" value="P_typ_ATPase_HD_dom"/>
</dbReference>
<feature type="transmembrane region" description="Helical" evidence="8">
    <location>
        <begin position="282"/>
        <end position="302"/>
    </location>
</feature>
<dbReference type="Gene3D" id="2.70.150.10">
    <property type="entry name" value="Calcium-transporting ATPase, cytoplasmic transduction domain A"/>
    <property type="match status" value="1"/>
</dbReference>
<dbReference type="SUPFAM" id="SSF81653">
    <property type="entry name" value="Calcium ATPase, transduction domain A"/>
    <property type="match status" value="1"/>
</dbReference>
<keyword evidence="7 8" id="KW-0472">Membrane</keyword>
<dbReference type="InterPro" id="IPR059000">
    <property type="entry name" value="ATPase_P-type_domA"/>
</dbReference>
<dbReference type="SMART" id="SM00831">
    <property type="entry name" value="Cation_ATPase_N"/>
    <property type="match status" value="1"/>
</dbReference>
<dbReference type="InterPro" id="IPR036412">
    <property type="entry name" value="HAD-like_sf"/>
</dbReference>
<dbReference type="NCBIfam" id="TIGR01494">
    <property type="entry name" value="ATPase_P-type"/>
    <property type="match status" value="2"/>
</dbReference>
<dbReference type="PRINTS" id="PR00120">
    <property type="entry name" value="HATPASE"/>
</dbReference>
<feature type="transmembrane region" description="Helical" evidence="8">
    <location>
        <begin position="820"/>
        <end position="841"/>
    </location>
</feature>
<dbReference type="Pfam" id="PF00702">
    <property type="entry name" value="Hydrolase"/>
    <property type="match status" value="1"/>
</dbReference>
<dbReference type="Gene3D" id="3.40.50.1000">
    <property type="entry name" value="HAD superfamily/HAD-like"/>
    <property type="match status" value="1"/>
</dbReference>
<keyword evidence="6 8" id="KW-1133">Transmembrane helix</keyword>
<feature type="transmembrane region" description="Helical" evidence="8">
    <location>
        <begin position="782"/>
        <end position="804"/>
    </location>
</feature>
<proteinExistence type="predicted"/>
<comment type="caution">
    <text evidence="10">The sequence shown here is derived from an EMBL/GenBank/DDBJ whole genome shotgun (WGS) entry which is preliminary data.</text>
</comment>
<evidence type="ECO:0000256" key="7">
    <source>
        <dbReference type="ARBA" id="ARBA00023136"/>
    </source>
</evidence>
<dbReference type="InterPro" id="IPR018303">
    <property type="entry name" value="ATPase_P-typ_P_site"/>
</dbReference>
<keyword evidence="3" id="KW-0547">Nucleotide-binding</keyword>
<evidence type="ECO:0000256" key="3">
    <source>
        <dbReference type="ARBA" id="ARBA00022741"/>
    </source>
</evidence>
<evidence type="ECO:0000256" key="5">
    <source>
        <dbReference type="ARBA" id="ARBA00022967"/>
    </source>
</evidence>
<dbReference type="SFLD" id="SFLDS00003">
    <property type="entry name" value="Haloacid_Dehalogenase"/>
    <property type="match status" value="1"/>
</dbReference>
<dbReference type="Gene3D" id="1.20.1110.10">
    <property type="entry name" value="Calcium-transporting ATPase, transmembrane domain"/>
    <property type="match status" value="1"/>
</dbReference>
<dbReference type="Pfam" id="PF00690">
    <property type="entry name" value="Cation_ATPase_N"/>
    <property type="match status" value="1"/>
</dbReference>
<evidence type="ECO:0000256" key="8">
    <source>
        <dbReference type="SAM" id="Phobius"/>
    </source>
</evidence>
<dbReference type="InterPro" id="IPR004014">
    <property type="entry name" value="ATPase_P-typ_cation-transptr_N"/>
</dbReference>
<keyword evidence="2 8" id="KW-0812">Transmembrane</keyword>
<keyword evidence="4" id="KW-0067">ATP-binding</keyword>
<evidence type="ECO:0000259" key="9">
    <source>
        <dbReference type="SMART" id="SM00831"/>
    </source>
</evidence>
<dbReference type="InterPro" id="IPR023214">
    <property type="entry name" value="HAD_sf"/>
</dbReference>
<dbReference type="RefSeq" id="WP_259447480.1">
    <property type="nucleotide sequence ID" value="NZ_CP119520.1"/>
</dbReference>
<reference evidence="10" key="1">
    <citation type="submission" date="2022-08" db="EMBL/GenBank/DDBJ databases">
        <title>Reclassification of Massilia species as members of the genera Telluria, Duganella, Pseudoduganella, Mokoshia gen. nov. and Zemynaea gen. nov. using orthogonal and non-orthogonal genome-based approaches.</title>
        <authorList>
            <person name="Bowman J.P."/>
        </authorList>
    </citation>
    <scope>NUCLEOTIDE SEQUENCE</scope>
    <source>
        <strain evidence="10">LMG 11547</strain>
    </source>
</reference>
<dbReference type="Pfam" id="PF00122">
    <property type="entry name" value="E1-E2_ATPase"/>
    <property type="match status" value="1"/>
</dbReference>
<feature type="transmembrane region" description="Helical" evidence="8">
    <location>
        <begin position="721"/>
        <end position="743"/>
    </location>
</feature>
<keyword evidence="5" id="KW-1278">Translocase</keyword>
<comment type="subcellular location">
    <subcellularLocation>
        <location evidence="1">Membrane</location>
        <topology evidence="1">Multi-pass membrane protein</topology>
    </subcellularLocation>
</comment>
<dbReference type="SFLD" id="SFLDG00002">
    <property type="entry name" value="C1.7:_P-type_atpase_like"/>
    <property type="match status" value="1"/>
</dbReference>
<dbReference type="InterPro" id="IPR008250">
    <property type="entry name" value="ATPase_P-typ_transduc_dom_A_sf"/>
</dbReference>
<gene>
    <name evidence="10" type="ORF">NX786_02605</name>
</gene>
<evidence type="ECO:0000256" key="1">
    <source>
        <dbReference type="ARBA" id="ARBA00004141"/>
    </source>
</evidence>
<evidence type="ECO:0000313" key="10">
    <source>
        <dbReference type="EMBL" id="MCS0628233.1"/>
    </source>
</evidence>
<dbReference type="InterPro" id="IPR006068">
    <property type="entry name" value="ATPase_P-typ_cation-transptr_C"/>
</dbReference>
<sequence>MTMNDAALDRRDSAARHRLDGLTAAEAARRLVAEGPNTLPDRTRRGWRAILGEAAREPMFLLLVGAALLYLPLGEPRESIFLSLMVVLMLGMTLYQEGRTERALQALRDLSAPASTVVRDGHRQRVPAADLVPGDIIVLTEGDRVPADAVVVETSGLLADESLLTGESVPVGKRAGVASAPPAPPGGADLPWLFAGSLVVQGDALAQVTATGANSELGRIGAALGAIRPPSGRLQQETQTLARRLAVLGLTVSVLLVLLLGWRSGNWLQALLAGVALSMSVLPAEFPVILTVFPAIGAWRLARHRVLTRRLAAIEILGSTSVLCVDKTGTLTENRMALRRLWHAGACHDVVPGMPLASALRDLLDAAVRATRPQSSDPIEEALRQAHATQPARPARDARVDMVREYGLTAKRPAMIRIWSDGSASFAAAKGAPETIAAMCPEEERAPALAAAADMARAGLRVLAVAEAGGIVPPWPDDPAALSYRMVGLVALADPLRADIPAAVAECRRAGVRVLMVTGDHPETAAAIARQAGLADGAIVTGPEIARMDGEQLAARLEGVSVCARIVPGQKLEIVHALQRRGAVVAMTGDGVNDAPALRAANVGVAMGLRGTDVAREAAELTLLDDRFPSLVLALRAGRRIFSNMRKSMRYVAAAHVPITVLALLPPLLGWPVLLYPPHIVFLELVIDPACSLAFENEPEEQDLMRRPPRRHDESVLDRRALLAALLRGMWAALLLAACYGWALARLPVREAGATAFAALILCNLGLLLSHRQRGILAALRTVNPVFVAIAAGALGLLATALWWPPLAELFRFAPPPGRWLAVAVLTAAAMLLGLQAARAVGGER</sequence>
<feature type="domain" description="Cation-transporting P-type ATPase N-terminal" evidence="9">
    <location>
        <begin position="4"/>
        <end position="75"/>
    </location>
</feature>
<dbReference type="PANTHER" id="PTHR42861">
    <property type="entry name" value="CALCIUM-TRANSPORTING ATPASE"/>
    <property type="match status" value="1"/>
</dbReference>
<dbReference type="Gene3D" id="3.40.1110.10">
    <property type="entry name" value="Calcium-transporting ATPase, cytoplasmic domain N"/>
    <property type="match status" value="1"/>
</dbReference>
<evidence type="ECO:0000313" key="11">
    <source>
        <dbReference type="Proteomes" id="UP001165263"/>
    </source>
</evidence>
<dbReference type="SUPFAM" id="SSF56784">
    <property type="entry name" value="HAD-like"/>
    <property type="match status" value="1"/>
</dbReference>